<dbReference type="EMBL" id="VSRR010031652">
    <property type="protein sequence ID" value="MPC70760.1"/>
    <property type="molecule type" value="Genomic_DNA"/>
</dbReference>
<feature type="region of interest" description="Disordered" evidence="1">
    <location>
        <begin position="35"/>
        <end position="136"/>
    </location>
</feature>
<feature type="compositionally biased region" description="Basic and acidic residues" evidence="1">
    <location>
        <begin position="115"/>
        <end position="136"/>
    </location>
</feature>
<feature type="compositionally biased region" description="Basic residues" evidence="1">
    <location>
        <begin position="37"/>
        <end position="49"/>
    </location>
</feature>
<evidence type="ECO:0000313" key="3">
    <source>
        <dbReference type="Proteomes" id="UP000324222"/>
    </source>
</evidence>
<comment type="caution">
    <text evidence="2">The sequence shown here is derived from an EMBL/GenBank/DDBJ whole genome shotgun (WGS) entry which is preliminary data.</text>
</comment>
<gene>
    <name evidence="2" type="ORF">E2C01_065018</name>
</gene>
<name>A0A5B7HEK3_PORTR</name>
<reference evidence="2 3" key="1">
    <citation type="submission" date="2019-05" db="EMBL/GenBank/DDBJ databases">
        <title>Another draft genome of Portunus trituberculatus and its Hox gene families provides insights of decapod evolution.</title>
        <authorList>
            <person name="Jeong J.-H."/>
            <person name="Song I."/>
            <person name="Kim S."/>
            <person name="Choi T."/>
            <person name="Kim D."/>
            <person name="Ryu S."/>
            <person name="Kim W."/>
        </authorList>
    </citation>
    <scope>NUCLEOTIDE SEQUENCE [LARGE SCALE GENOMIC DNA]</scope>
    <source>
        <tissue evidence="2">Muscle</tissue>
    </source>
</reference>
<protein>
    <submittedName>
        <fullName evidence="2">Uncharacterized protein</fullName>
    </submittedName>
</protein>
<dbReference type="Proteomes" id="UP000324222">
    <property type="component" value="Unassembled WGS sequence"/>
</dbReference>
<accession>A0A5B7HEK3</accession>
<sequence>MVSGRERLAASVTPLGVTQAPPLLSPHLSLRTFIGRPAHRPFRRHRRHSSPPLFLSQPQYPPPLPPRYTTTTPHPRPALFPLSCAPRRPLLPPPPSLPPPCSSYSSSSRRSHSRPAVERKERSPRGRRSEGRERRQ</sequence>
<feature type="compositionally biased region" description="Pro residues" evidence="1">
    <location>
        <begin position="89"/>
        <end position="101"/>
    </location>
</feature>
<evidence type="ECO:0000313" key="2">
    <source>
        <dbReference type="EMBL" id="MPC70760.1"/>
    </source>
</evidence>
<proteinExistence type="predicted"/>
<dbReference type="AlphaFoldDB" id="A0A5B7HEK3"/>
<organism evidence="2 3">
    <name type="scientific">Portunus trituberculatus</name>
    <name type="common">Swimming crab</name>
    <name type="synonym">Neptunus trituberculatus</name>
    <dbReference type="NCBI Taxonomy" id="210409"/>
    <lineage>
        <taxon>Eukaryota</taxon>
        <taxon>Metazoa</taxon>
        <taxon>Ecdysozoa</taxon>
        <taxon>Arthropoda</taxon>
        <taxon>Crustacea</taxon>
        <taxon>Multicrustacea</taxon>
        <taxon>Malacostraca</taxon>
        <taxon>Eumalacostraca</taxon>
        <taxon>Eucarida</taxon>
        <taxon>Decapoda</taxon>
        <taxon>Pleocyemata</taxon>
        <taxon>Brachyura</taxon>
        <taxon>Eubrachyura</taxon>
        <taxon>Portunoidea</taxon>
        <taxon>Portunidae</taxon>
        <taxon>Portuninae</taxon>
        <taxon>Portunus</taxon>
    </lineage>
</organism>
<evidence type="ECO:0000256" key="1">
    <source>
        <dbReference type="SAM" id="MobiDB-lite"/>
    </source>
</evidence>
<keyword evidence="3" id="KW-1185">Reference proteome</keyword>